<evidence type="ECO:0000256" key="1">
    <source>
        <dbReference type="SAM" id="MobiDB-lite"/>
    </source>
</evidence>
<dbReference type="EMBL" id="CAMXCT010003569">
    <property type="protein sequence ID" value="CAI4005149.1"/>
    <property type="molecule type" value="Genomic_DNA"/>
</dbReference>
<dbReference type="EMBL" id="CAMXCT020003569">
    <property type="protein sequence ID" value="CAL1158524.1"/>
    <property type="molecule type" value="Genomic_DNA"/>
</dbReference>
<comment type="caution">
    <text evidence="2">The sequence shown here is derived from an EMBL/GenBank/DDBJ whole genome shotgun (WGS) entry which is preliminary data.</text>
</comment>
<keyword evidence="3" id="KW-0378">Hydrolase</keyword>
<sequence>MTFCLVGSWDEWRHFTELRPDTGWPTSLVARVPVRRPPAMEEFQILQGHDWSKRYYPSTNKSTVEGPGNVHGRNFRITALPAECMQLEIRWNLGRRQVSWKLLDVGGCELPQSPKRDGQRGTLAGPFFLVGSWDNWKGLTELWPQSSSTSSLFRGMVKVDASLDVQFQILRDRDWGQRFHPDAGGDGLAGPDGQHGQNWRAKLTERWLEVTWSPSSAPYVRWRGVSAAAQHRLAAERFAFLMAELRSEGSRSWLQGMARIFEALPELQRSSPYGKRAEQDATARCLLATALRDLETLADLSGPASVEQRKALRQLEAKVEALLQESGFKVIGPDFMQEALPVDASMGAVQVKAWHRLVYLPLVMYVRNTVHLYELLERLKAQPAVGSCAELRQLLDGEGTARRSPYSWLVFGILGALQSLYQVREECAGLLELLASSPPQTVWVKDGVEWTPSAGHSGFHRKSVVNVEPMKPPGSLRSGDALMFRGIWLPPNTEEDTIRYQYSFQSFSRSIEGVMRVLRFYSGVTSTKAADAARAGHMLIYVGRDFATSSWVIPVQLFDGPKKKAGDSEQELLLPPFVAYDFEEDFSIDPHMDLPEKQSRMTELEDLWSVQLPENLKHFVLGLLPHLNHSQVSAPSGGYQVSLRFLRSFEPIQPVAEMLKDPKQFLYLWKECQTAVLSKAFKQVEHDFYDTLLRQAELQRKREASKCHHCALKHRHFDQLLERRNLEADIEDLDHELGCESLGLLPQLRAKEEVLKDLECLDDEGLISLKGLLLLALASASAAYVLQTPQFDSLDPAFTAGILRFEQLVGRQMPKHLRDLAGKQAHLRQLRVARAVNVHRTKIGPQEPYKIAQCFGAVYDMANYIGWAGLNIDAMSINGTCPDTEDDTTCSANAVGFVFNLIWVLNNAAQIPVWCVADFEENNTASKSISCLVSMSLFLASALQITADGLAVKTDCEYLRSKDFLEFDSFQEYLEDRIEQLKPRKLDSGDSGPGKNPGEPEKNGPRDANISTLPSLPALGTRRLEADLDVFVGDGNDLFEGDRNRALARGVCSMIIMQLANDLPYTGVDIWGAVLDCGSRFGRNVADYDEDCAADAFSIISDVVNLATDFLVILAACKDKFPEEIPCTADSTDITSNLFAVGAWGFTVDHSCNPFHKEHDTVNYDIPLKSL</sequence>
<evidence type="ECO:0000313" key="4">
    <source>
        <dbReference type="Proteomes" id="UP001152797"/>
    </source>
</evidence>
<reference evidence="3 4" key="2">
    <citation type="submission" date="2024-05" db="EMBL/GenBank/DDBJ databases">
        <authorList>
            <person name="Chen Y."/>
            <person name="Shah S."/>
            <person name="Dougan E. K."/>
            <person name="Thang M."/>
            <person name="Chan C."/>
        </authorList>
    </citation>
    <scope>NUCLEOTIDE SEQUENCE [LARGE SCALE GENOMIC DNA]</scope>
</reference>
<reference evidence="2" key="1">
    <citation type="submission" date="2022-10" db="EMBL/GenBank/DDBJ databases">
        <authorList>
            <person name="Chen Y."/>
            <person name="Dougan E. K."/>
            <person name="Chan C."/>
            <person name="Rhodes N."/>
            <person name="Thang M."/>
        </authorList>
    </citation>
    <scope>NUCLEOTIDE SEQUENCE</scope>
</reference>
<keyword evidence="3" id="KW-0067">ATP-binding</keyword>
<protein>
    <submittedName>
        <fullName evidence="3">DExH-box ATP-dependent RNA helicase DExH11 (AtHELPS) (Protein SKI2 homolog) (AtSKI2)</fullName>
    </submittedName>
</protein>
<keyword evidence="4" id="KW-1185">Reference proteome</keyword>
<evidence type="ECO:0000313" key="3">
    <source>
        <dbReference type="EMBL" id="CAL4792461.1"/>
    </source>
</evidence>
<keyword evidence="3" id="KW-0547">Nucleotide-binding</keyword>
<evidence type="ECO:0000313" key="2">
    <source>
        <dbReference type="EMBL" id="CAI4005149.1"/>
    </source>
</evidence>
<feature type="region of interest" description="Disordered" evidence="1">
    <location>
        <begin position="984"/>
        <end position="1011"/>
    </location>
</feature>
<dbReference type="OrthoDB" id="416786at2759"/>
<dbReference type="EMBL" id="CAMXCT030003569">
    <property type="protein sequence ID" value="CAL4792461.1"/>
    <property type="molecule type" value="Genomic_DNA"/>
</dbReference>
<dbReference type="GO" id="GO:0004386">
    <property type="term" value="F:helicase activity"/>
    <property type="evidence" value="ECO:0007669"/>
    <property type="project" value="UniProtKB-KW"/>
</dbReference>
<accession>A0A9P1D783</accession>
<name>A0A9P1D783_9DINO</name>
<proteinExistence type="predicted"/>
<dbReference type="AlphaFoldDB" id="A0A9P1D783"/>
<dbReference type="Proteomes" id="UP001152797">
    <property type="component" value="Unassembled WGS sequence"/>
</dbReference>
<keyword evidence="3" id="KW-0347">Helicase</keyword>
<organism evidence="2">
    <name type="scientific">Cladocopium goreaui</name>
    <dbReference type="NCBI Taxonomy" id="2562237"/>
    <lineage>
        <taxon>Eukaryota</taxon>
        <taxon>Sar</taxon>
        <taxon>Alveolata</taxon>
        <taxon>Dinophyceae</taxon>
        <taxon>Suessiales</taxon>
        <taxon>Symbiodiniaceae</taxon>
        <taxon>Cladocopium</taxon>
    </lineage>
</organism>
<gene>
    <name evidence="2" type="ORF">C1SCF055_LOCUS30902</name>
</gene>